<accession>A0A5R8K8A7</accession>
<evidence type="ECO:0000256" key="1">
    <source>
        <dbReference type="ARBA" id="ARBA00022741"/>
    </source>
</evidence>
<keyword evidence="1" id="KW-0547">Nucleotide-binding</keyword>
<dbReference type="GO" id="GO:0005525">
    <property type="term" value="F:GTP binding"/>
    <property type="evidence" value="ECO:0007669"/>
    <property type="project" value="UniProtKB-KW"/>
</dbReference>
<keyword evidence="4" id="KW-1185">Reference proteome</keyword>
<dbReference type="SUPFAM" id="SSF50465">
    <property type="entry name" value="EF-Tu/eEF-1alpha/eIF2-gamma C-terminal domain"/>
    <property type="match status" value="1"/>
</dbReference>
<dbReference type="Gene3D" id="2.40.30.10">
    <property type="entry name" value="Translation factors"/>
    <property type="match status" value="1"/>
</dbReference>
<reference evidence="3 4" key="1">
    <citation type="submission" date="2019-05" db="EMBL/GenBank/DDBJ databases">
        <title>Verrucobacter flavum gen. nov., sp. nov. a new member of the family Verrucomicrobiaceae.</title>
        <authorList>
            <person name="Szuroczki S."/>
            <person name="Abbaszade G."/>
            <person name="Szabo A."/>
            <person name="Felfoldi T."/>
            <person name="Schumann P."/>
            <person name="Boka K."/>
            <person name="Keki Z."/>
            <person name="Toumi M."/>
            <person name="Toth E."/>
        </authorList>
    </citation>
    <scope>NUCLEOTIDE SEQUENCE [LARGE SCALE GENOMIC DNA]</scope>
    <source>
        <strain evidence="3 4">MG-N-17</strain>
    </source>
</reference>
<organism evidence="3 4">
    <name type="scientific">Phragmitibacter flavus</name>
    <dbReference type="NCBI Taxonomy" id="2576071"/>
    <lineage>
        <taxon>Bacteria</taxon>
        <taxon>Pseudomonadati</taxon>
        <taxon>Verrucomicrobiota</taxon>
        <taxon>Verrucomicrobiia</taxon>
        <taxon>Verrucomicrobiales</taxon>
        <taxon>Verrucomicrobiaceae</taxon>
        <taxon>Phragmitibacter</taxon>
    </lineage>
</organism>
<gene>
    <name evidence="3" type="ORF">FEM03_22255</name>
</gene>
<evidence type="ECO:0008006" key="5">
    <source>
        <dbReference type="Google" id="ProtNLM"/>
    </source>
</evidence>
<keyword evidence="2" id="KW-0342">GTP-binding</keyword>
<evidence type="ECO:0000313" key="3">
    <source>
        <dbReference type="EMBL" id="TLD68530.1"/>
    </source>
</evidence>
<dbReference type="Proteomes" id="UP000306196">
    <property type="component" value="Unassembled WGS sequence"/>
</dbReference>
<name>A0A5R8K8A7_9BACT</name>
<dbReference type="EMBL" id="VAUV01000023">
    <property type="protein sequence ID" value="TLD68530.1"/>
    <property type="molecule type" value="Genomic_DNA"/>
</dbReference>
<protein>
    <recommendedName>
        <fullName evidence="5">Translation elongation factor EFTu/EF1A C-terminal domain-containing protein</fullName>
    </recommendedName>
</protein>
<comment type="caution">
    <text evidence="3">The sequence shown here is derived from an EMBL/GenBank/DDBJ whole genome shotgun (WGS) entry which is preliminary data.</text>
</comment>
<sequence>MFSFTDNLDIVDNKPIVVLAKIAMAPTDKGGRIGPFTKGLRPNHNFGSEEDRIFYIGQIEVPESEWVYPGETRELSITFLNARGLAEMLTPGRTWRIQEGPKLIGTGTVIAIE</sequence>
<evidence type="ECO:0000313" key="4">
    <source>
        <dbReference type="Proteomes" id="UP000306196"/>
    </source>
</evidence>
<proteinExistence type="predicted"/>
<dbReference type="AlphaFoldDB" id="A0A5R8K8A7"/>
<evidence type="ECO:0000256" key="2">
    <source>
        <dbReference type="ARBA" id="ARBA00023134"/>
    </source>
</evidence>
<dbReference type="InterPro" id="IPR009001">
    <property type="entry name" value="Transl_elong_EF1A/Init_IF2_C"/>
</dbReference>